<organism evidence="2 3">
    <name type="scientific">Nocardioides daphniae</name>
    <dbReference type="NCBI Taxonomy" id="402297"/>
    <lineage>
        <taxon>Bacteria</taxon>
        <taxon>Bacillati</taxon>
        <taxon>Actinomycetota</taxon>
        <taxon>Actinomycetes</taxon>
        <taxon>Propionibacteriales</taxon>
        <taxon>Nocardioidaceae</taxon>
        <taxon>Nocardioides</taxon>
    </lineage>
</organism>
<evidence type="ECO:0000313" key="4">
    <source>
        <dbReference type="Proteomes" id="UP000630594"/>
    </source>
</evidence>
<reference evidence="4" key="3">
    <citation type="journal article" date="2019" name="Int. J. Syst. Evol. Microbiol.">
        <title>The Global Catalogue of Microorganisms (GCM) 10K type strain sequencing project: providing services to taxonomists for standard genome sequencing and annotation.</title>
        <authorList>
            <consortium name="The Broad Institute Genomics Platform"/>
            <consortium name="The Broad Institute Genome Sequencing Center for Infectious Disease"/>
            <person name="Wu L."/>
            <person name="Ma J."/>
        </authorList>
    </citation>
    <scope>NUCLEOTIDE SEQUENCE [LARGE SCALE GENOMIC DNA]</scope>
    <source>
        <strain evidence="4">CCM 7403</strain>
    </source>
</reference>
<reference evidence="1" key="5">
    <citation type="submission" date="2024-05" db="EMBL/GenBank/DDBJ databases">
        <authorList>
            <person name="Sun Q."/>
            <person name="Sedlacek I."/>
        </authorList>
    </citation>
    <scope>NUCLEOTIDE SEQUENCE</scope>
    <source>
        <strain evidence="1">CCM 7403</strain>
    </source>
</reference>
<dbReference type="Proteomes" id="UP000630594">
    <property type="component" value="Unassembled WGS sequence"/>
</dbReference>
<proteinExistence type="predicted"/>
<dbReference type="EMBL" id="CP038462">
    <property type="protein sequence ID" value="QCC76061.1"/>
    <property type="molecule type" value="Genomic_DNA"/>
</dbReference>
<protein>
    <submittedName>
        <fullName evidence="2">Uncharacterized protein</fullName>
    </submittedName>
</protein>
<dbReference type="Proteomes" id="UP000297025">
    <property type="component" value="Chromosome"/>
</dbReference>
<evidence type="ECO:0000313" key="3">
    <source>
        <dbReference type="Proteomes" id="UP000297025"/>
    </source>
</evidence>
<dbReference type="AlphaFoldDB" id="A0A4P7U8U9"/>
<reference evidence="1" key="2">
    <citation type="journal article" date="2014" name="Int. J. Syst. Evol. Microbiol.">
        <title>Complete genome of a new Firmicutes species belonging to the dominant human colonic microbiota ('Ruminococcus bicirculans') reveals two chromosomes and a selective capacity to utilize plant glucans.</title>
        <authorList>
            <consortium name="NISC Comparative Sequencing Program"/>
            <person name="Wegmann U."/>
            <person name="Louis P."/>
            <person name="Goesmann A."/>
            <person name="Henrissat B."/>
            <person name="Duncan S.H."/>
            <person name="Flint H.J."/>
        </authorList>
    </citation>
    <scope>NUCLEOTIDE SEQUENCE</scope>
    <source>
        <strain evidence="1">CCM 7403</strain>
    </source>
</reference>
<dbReference type="OrthoDB" id="3785687at2"/>
<reference evidence="2 3" key="1">
    <citation type="journal article" date="2008" name="Int. J. Syst. Evol. Microbiol.">
        <title>Nocardioides daphniae sp. nov., isolated from Daphnia cucullata (Crustacea: Cladocera).</title>
        <authorList>
            <person name="Toth E.M."/>
            <person name="Keki Z."/>
            <person name="Homonnay Z.G."/>
            <person name="Borsodi A.K."/>
            <person name="Marialigeti K."/>
            <person name="Schumann P."/>
        </authorList>
    </citation>
    <scope>NUCLEOTIDE SEQUENCE [LARGE SCALE GENOMIC DNA]</scope>
    <source>
        <strain evidence="2 3">JCM 16608</strain>
    </source>
</reference>
<dbReference type="KEGG" id="ndp:E2C04_00570"/>
<keyword evidence="4" id="KW-1185">Reference proteome</keyword>
<reference evidence="2" key="4">
    <citation type="submission" date="2019-03" db="EMBL/GenBank/DDBJ databases">
        <authorList>
            <person name="Huang Y."/>
        </authorList>
    </citation>
    <scope>NUCLEOTIDE SEQUENCE</scope>
    <source>
        <strain evidence="2">JCM 16608</strain>
    </source>
</reference>
<sequence length="84" mass="9432">MGIFKRSEAVRAKKIGAHARYVDEDVQRVDLKVTSTDGETATIDLSLDQTRQLVIDLTNAYGACRPALLDQKQVDRITSYFGMR</sequence>
<gene>
    <name evidence="2" type="ORF">E2C04_00570</name>
    <name evidence="1" type="ORF">GCM10007231_06700</name>
</gene>
<evidence type="ECO:0000313" key="2">
    <source>
        <dbReference type="EMBL" id="QCC76061.1"/>
    </source>
</evidence>
<dbReference type="EMBL" id="BMCK01000001">
    <property type="protein sequence ID" value="GGD10610.1"/>
    <property type="molecule type" value="Genomic_DNA"/>
</dbReference>
<evidence type="ECO:0000313" key="1">
    <source>
        <dbReference type="EMBL" id="GGD10610.1"/>
    </source>
</evidence>
<accession>A0A4P7U8U9</accession>
<dbReference type="RefSeq" id="WP_135831110.1">
    <property type="nucleotide sequence ID" value="NZ_BMCK01000001.1"/>
</dbReference>
<name>A0A4P7U8U9_9ACTN</name>